<comment type="caution">
    <text evidence="2">The sequence shown here is derived from an EMBL/GenBank/DDBJ whole genome shotgun (WGS) entry which is preliminary data.</text>
</comment>
<dbReference type="AlphaFoldDB" id="A0A449EBM5"/>
<dbReference type="GO" id="GO:0016780">
    <property type="term" value="F:phosphotransferase activity, for other substituted phosphate groups"/>
    <property type="evidence" value="ECO:0007669"/>
    <property type="project" value="TreeGrafter"/>
</dbReference>
<accession>A0A449EBM5</accession>
<dbReference type="InterPro" id="IPR003362">
    <property type="entry name" value="Bact_transf"/>
</dbReference>
<keyword evidence="2" id="KW-0808">Transferase</keyword>
<protein>
    <submittedName>
        <fullName evidence="2">Undecaprenyl-phosphate galactose phosphotransferase</fullName>
    </submittedName>
</protein>
<dbReference type="PANTHER" id="PTHR30576:SF8">
    <property type="entry name" value="UNDECAPRENYL-PHOSPHATE GALACTOSE PHOSPHOTRANSFERASE"/>
    <property type="match status" value="1"/>
</dbReference>
<evidence type="ECO:0000256" key="1">
    <source>
        <dbReference type="ARBA" id="ARBA00006464"/>
    </source>
</evidence>
<gene>
    <name evidence="2" type="primary">wcaJ_3</name>
    <name evidence="2" type="ORF">NCTC12204_01935</name>
</gene>
<dbReference type="Proteomes" id="UP000352698">
    <property type="component" value="Unassembled WGS sequence"/>
</dbReference>
<dbReference type="RefSeq" id="WP_010737944.1">
    <property type="nucleotide sequence ID" value="NZ_CAACXU010000005.1"/>
</dbReference>
<organism evidence="2 3">
    <name type="scientific">Enterococcus hirae</name>
    <dbReference type="NCBI Taxonomy" id="1354"/>
    <lineage>
        <taxon>Bacteria</taxon>
        <taxon>Bacillati</taxon>
        <taxon>Bacillota</taxon>
        <taxon>Bacilli</taxon>
        <taxon>Lactobacillales</taxon>
        <taxon>Enterococcaceae</taxon>
        <taxon>Enterococcus</taxon>
    </lineage>
</organism>
<dbReference type="EMBL" id="CABEEP010000001">
    <property type="protein sequence ID" value="VTQ66524.1"/>
    <property type="molecule type" value="Genomic_DNA"/>
</dbReference>
<evidence type="ECO:0000313" key="3">
    <source>
        <dbReference type="Proteomes" id="UP000352698"/>
    </source>
</evidence>
<dbReference type="Pfam" id="PF02397">
    <property type="entry name" value="Bac_transf"/>
    <property type="match status" value="1"/>
</dbReference>
<proteinExistence type="inferred from homology"/>
<name>A0A449EBM5_ENTHR</name>
<dbReference type="PANTHER" id="PTHR30576">
    <property type="entry name" value="COLANIC BIOSYNTHESIS UDP-GLUCOSE LIPID CARRIER TRANSFERASE"/>
    <property type="match status" value="1"/>
</dbReference>
<sequence>MSKPTFYRLFGKRAFDLFFSGLLLLLLAPLMLILAGCVRFKLGSPVIFKQTRPGKNEQLFFMYKFRTMTDEKDQHGAYLPDEVRLTKFGKLLRATSLDELPELWNIFKGEMSFVGPRPLLVEYLTLYNEEQRKRHNIRPGLTGLAQVSGRNAISWEEKFTYDCLYVESYSFGKDVWILLQTVLKVFKQEGISSNFGPTSEKFEGNEPY</sequence>
<evidence type="ECO:0000313" key="2">
    <source>
        <dbReference type="EMBL" id="VTQ66524.1"/>
    </source>
</evidence>
<comment type="similarity">
    <text evidence="1">Belongs to the bacterial sugar transferase family.</text>
</comment>
<reference evidence="2 3" key="1">
    <citation type="submission" date="2019-05" db="EMBL/GenBank/DDBJ databases">
        <authorList>
            <consortium name="Pathogen Informatics"/>
        </authorList>
    </citation>
    <scope>NUCLEOTIDE SEQUENCE [LARGE SCALE GENOMIC DNA]</scope>
    <source>
        <strain evidence="2 3">NCTC12204</strain>
    </source>
</reference>